<evidence type="ECO:0000313" key="9">
    <source>
        <dbReference type="EMBL" id="GFZ77037.1"/>
    </source>
</evidence>
<organism evidence="9 10">
    <name type="scientific">Paenibacillus marchantiophytorum</name>
    <dbReference type="NCBI Taxonomy" id="1619310"/>
    <lineage>
        <taxon>Bacteria</taxon>
        <taxon>Bacillati</taxon>
        <taxon>Bacillota</taxon>
        <taxon>Bacilli</taxon>
        <taxon>Bacillales</taxon>
        <taxon>Paenibacillaceae</taxon>
        <taxon>Paenibacillus</taxon>
    </lineage>
</organism>
<dbReference type="RefSeq" id="WP_189011536.1">
    <property type="nucleotide sequence ID" value="NZ_BMHE01000009.1"/>
</dbReference>
<keyword evidence="6" id="KW-0520">NAD</keyword>
<evidence type="ECO:0000259" key="8">
    <source>
        <dbReference type="Pfam" id="PF07992"/>
    </source>
</evidence>
<comment type="catalytic activity">
    <reaction evidence="7">
        <text>a quinone + NADH + H(+) = a quinol + NAD(+)</text>
        <dbReference type="Rhea" id="RHEA:46160"/>
        <dbReference type="ChEBI" id="CHEBI:15378"/>
        <dbReference type="ChEBI" id="CHEBI:24646"/>
        <dbReference type="ChEBI" id="CHEBI:57540"/>
        <dbReference type="ChEBI" id="CHEBI:57945"/>
        <dbReference type="ChEBI" id="CHEBI:132124"/>
        <dbReference type="EC" id="1.6.5.9"/>
    </reaction>
</comment>
<dbReference type="Gene3D" id="3.50.50.100">
    <property type="match status" value="1"/>
</dbReference>
<keyword evidence="4" id="KW-0274">FAD</keyword>
<dbReference type="InterPro" id="IPR045024">
    <property type="entry name" value="NDH-2"/>
</dbReference>
<keyword evidence="5" id="KW-0560">Oxidoreductase</keyword>
<dbReference type="InterPro" id="IPR023753">
    <property type="entry name" value="FAD/NAD-binding_dom"/>
</dbReference>
<name>A0ABQ1ELJ6_9BACL</name>
<evidence type="ECO:0000256" key="6">
    <source>
        <dbReference type="ARBA" id="ARBA00023027"/>
    </source>
</evidence>
<evidence type="ECO:0000256" key="1">
    <source>
        <dbReference type="ARBA" id="ARBA00005272"/>
    </source>
</evidence>
<dbReference type="PANTHER" id="PTHR43706">
    <property type="entry name" value="NADH DEHYDROGENASE"/>
    <property type="match status" value="1"/>
</dbReference>
<dbReference type="PRINTS" id="PR00368">
    <property type="entry name" value="FADPNR"/>
</dbReference>
<protein>
    <recommendedName>
        <fullName evidence="2">NADH:ubiquinone reductase (non-electrogenic)</fullName>
        <ecNumber evidence="2">1.6.5.9</ecNumber>
    </recommendedName>
</protein>
<keyword evidence="3" id="KW-0285">Flavoprotein</keyword>
<evidence type="ECO:0000256" key="4">
    <source>
        <dbReference type="ARBA" id="ARBA00022827"/>
    </source>
</evidence>
<reference evidence="10" key="1">
    <citation type="journal article" date="2019" name="Int. J. Syst. Evol. Microbiol.">
        <title>The Global Catalogue of Microorganisms (GCM) 10K type strain sequencing project: providing services to taxonomists for standard genome sequencing and annotation.</title>
        <authorList>
            <consortium name="The Broad Institute Genomics Platform"/>
            <consortium name="The Broad Institute Genome Sequencing Center for Infectious Disease"/>
            <person name="Wu L."/>
            <person name="Ma J."/>
        </authorList>
    </citation>
    <scope>NUCLEOTIDE SEQUENCE [LARGE SCALE GENOMIC DNA]</scope>
    <source>
        <strain evidence="10">CGMCC 1.15043</strain>
    </source>
</reference>
<comment type="caution">
    <text evidence="9">The sequence shown here is derived from an EMBL/GenBank/DDBJ whole genome shotgun (WGS) entry which is preliminary data.</text>
</comment>
<dbReference type="EMBL" id="BMHE01000009">
    <property type="protein sequence ID" value="GFZ77037.1"/>
    <property type="molecule type" value="Genomic_DNA"/>
</dbReference>
<evidence type="ECO:0000256" key="5">
    <source>
        <dbReference type="ARBA" id="ARBA00023002"/>
    </source>
</evidence>
<evidence type="ECO:0000313" key="10">
    <source>
        <dbReference type="Proteomes" id="UP000615455"/>
    </source>
</evidence>
<evidence type="ECO:0000256" key="3">
    <source>
        <dbReference type="ARBA" id="ARBA00022630"/>
    </source>
</evidence>
<accession>A0ABQ1ELJ6</accession>
<proteinExistence type="inferred from homology"/>
<evidence type="ECO:0000256" key="7">
    <source>
        <dbReference type="ARBA" id="ARBA00047599"/>
    </source>
</evidence>
<sequence>MREQTCVIVGGGYAGIHTIKALLKGFQGKPTGKKLRILLIDKESYHLRKVLLFKPAAGGENITIPLTDLFPEGVEFIQGTVTKVDSESKQLHYTSAKGIACSQNYDQLVITVGSIVRQTDPDLGGIALTNLQTAEQIRVQWRTNLQKAIHCQDEKERERHLSVAVAGAGISGIEAAAELVYTMKQEAKEQGLDPSAVKVYLLNAQERLFHEGPAKVGRKIEHILRNAGVIVRHGFKALYEKDGRLTLSNGEQLAVGLSIWTLGLLPNPILRTLGLATTKEGQLIVDACYRVQGTVGIYAIGDCALIIDPTTGQADRLTCKEATAQAARLAKVISADLEGTRAPEHASFMDFFCIGLGPGRGMVWTRKWGLDLMITGKLGWKVRKFTWDQASLLQ</sequence>
<dbReference type="PANTHER" id="PTHR43706:SF47">
    <property type="entry name" value="EXTERNAL NADH-UBIQUINONE OXIDOREDUCTASE 1, MITOCHONDRIAL-RELATED"/>
    <property type="match status" value="1"/>
</dbReference>
<feature type="domain" description="FAD/NAD(P)-binding" evidence="8">
    <location>
        <begin position="6"/>
        <end position="313"/>
    </location>
</feature>
<dbReference type="InterPro" id="IPR036188">
    <property type="entry name" value="FAD/NAD-bd_sf"/>
</dbReference>
<dbReference type="Proteomes" id="UP000615455">
    <property type="component" value="Unassembled WGS sequence"/>
</dbReference>
<dbReference type="EC" id="1.6.5.9" evidence="2"/>
<dbReference type="SUPFAM" id="SSF51905">
    <property type="entry name" value="FAD/NAD(P)-binding domain"/>
    <property type="match status" value="1"/>
</dbReference>
<dbReference type="Pfam" id="PF07992">
    <property type="entry name" value="Pyr_redox_2"/>
    <property type="match status" value="1"/>
</dbReference>
<gene>
    <name evidence="9" type="ORF">GCM10008018_23180</name>
</gene>
<evidence type="ECO:0000256" key="2">
    <source>
        <dbReference type="ARBA" id="ARBA00012637"/>
    </source>
</evidence>
<comment type="similarity">
    <text evidence="1">Belongs to the NADH dehydrogenase family.</text>
</comment>
<keyword evidence="10" id="KW-1185">Reference proteome</keyword>